<feature type="coiled-coil region" evidence="1">
    <location>
        <begin position="125"/>
        <end position="181"/>
    </location>
</feature>
<evidence type="ECO:0000256" key="2">
    <source>
        <dbReference type="SAM" id="MobiDB-lite"/>
    </source>
</evidence>
<evidence type="ECO:0000313" key="3">
    <source>
        <dbReference type="EMBL" id="GMH57635.1"/>
    </source>
</evidence>
<name>A0A9W7DXD7_9STRA</name>
<organism evidence="3 4">
    <name type="scientific">Triparma strigata</name>
    <dbReference type="NCBI Taxonomy" id="1606541"/>
    <lineage>
        <taxon>Eukaryota</taxon>
        <taxon>Sar</taxon>
        <taxon>Stramenopiles</taxon>
        <taxon>Ochrophyta</taxon>
        <taxon>Bolidophyceae</taxon>
        <taxon>Parmales</taxon>
        <taxon>Triparmaceae</taxon>
        <taxon>Triparma</taxon>
    </lineage>
</organism>
<proteinExistence type="predicted"/>
<accession>A0A9W7DXD7</accession>
<gene>
    <name evidence="3" type="ORF">TrST_g2327</name>
</gene>
<feature type="region of interest" description="Disordered" evidence="2">
    <location>
        <begin position="1"/>
        <end position="22"/>
    </location>
</feature>
<evidence type="ECO:0000256" key="1">
    <source>
        <dbReference type="SAM" id="Coils"/>
    </source>
</evidence>
<reference evidence="4" key="1">
    <citation type="journal article" date="2023" name="Commun. Biol.">
        <title>Genome analysis of Parmales, the sister group of diatoms, reveals the evolutionary specialization of diatoms from phago-mixotrophs to photoautotrophs.</title>
        <authorList>
            <person name="Ban H."/>
            <person name="Sato S."/>
            <person name="Yoshikawa S."/>
            <person name="Yamada K."/>
            <person name="Nakamura Y."/>
            <person name="Ichinomiya M."/>
            <person name="Sato N."/>
            <person name="Blanc-Mathieu R."/>
            <person name="Endo H."/>
            <person name="Kuwata A."/>
            <person name="Ogata H."/>
        </authorList>
    </citation>
    <scope>NUCLEOTIDE SEQUENCE [LARGE SCALE GENOMIC DNA]</scope>
    <source>
        <strain evidence="4">NIES 3701</strain>
    </source>
</reference>
<sequence>MSHCHALTQTDESGDRIENLERDMEVSRRENTRLLETIEKQRNQIKALQMAMEESKDDEGANGLTNEVNVRYRYADFVMHELVRRRLMIILVRGFDRWKNLGATMKHLQQIKREKMKIESGYNLIRSERSAIEKMEENLHSIKMEKACLMLINKHKVTLAKKEIEATKAKAQAERELMTSQLRSMYYQLVQLSDLESQAVDAAKTRGGIHMKNLENTTKRVKTWFDSAAESKTP</sequence>
<evidence type="ECO:0000313" key="4">
    <source>
        <dbReference type="Proteomes" id="UP001165085"/>
    </source>
</evidence>
<dbReference type="AlphaFoldDB" id="A0A9W7DXD7"/>
<dbReference type="EMBL" id="BRXY01000048">
    <property type="protein sequence ID" value="GMH57635.1"/>
    <property type="molecule type" value="Genomic_DNA"/>
</dbReference>
<dbReference type="OrthoDB" id="199781at2759"/>
<keyword evidence="1" id="KW-0175">Coiled coil</keyword>
<feature type="compositionally biased region" description="Basic and acidic residues" evidence="2">
    <location>
        <begin position="13"/>
        <end position="22"/>
    </location>
</feature>
<comment type="caution">
    <text evidence="3">The sequence shown here is derived from an EMBL/GenBank/DDBJ whole genome shotgun (WGS) entry which is preliminary data.</text>
</comment>
<protein>
    <submittedName>
        <fullName evidence="3">Uncharacterized protein</fullName>
    </submittedName>
</protein>
<dbReference type="Proteomes" id="UP001165085">
    <property type="component" value="Unassembled WGS sequence"/>
</dbReference>
<keyword evidence="4" id="KW-1185">Reference proteome</keyword>